<name>A0ABN1NN25_9ACTN</name>
<evidence type="ECO:0000313" key="5">
    <source>
        <dbReference type="EMBL" id="GAA0912027.1"/>
    </source>
</evidence>
<dbReference type="InterPro" id="IPR011991">
    <property type="entry name" value="ArsR-like_HTH"/>
</dbReference>
<dbReference type="InterPro" id="IPR019888">
    <property type="entry name" value="Tscrpt_reg_AsnC-like"/>
</dbReference>
<dbReference type="InterPro" id="IPR036390">
    <property type="entry name" value="WH_DNA-bd_sf"/>
</dbReference>
<gene>
    <name evidence="5" type="ORF">GCM10009560_02000</name>
</gene>
<dbReference type="SMART" id="SM00344">
    <property type="entry name" value="HTH_ASNC"/>
    <property type="match status" value="2"/>
</dbReference>
<dbReference type="PANTHER" id="PTHR30154:SF34">
    <property type="entry name" value="TRANSCRIPTIONAL REGULATOR AZLB"/>
    <property type="match status" value="1"/>
</dbReference>
<dbReference type="PRINTS" id="PR00033">
    <property type="entry name" value="HTHASNC"/>
</dbReference>
<evidence type="ECO:0000256" key="1">
    <source>
        <dbReference type="ARBA" id="ARBA00023015"/>
    </source>
</evidence>
<feature type="domain" description="HTH asnC-type" evidence="4">
    <location>
        <begin position="8"/>
        <end position="68"/>
    </location>
</feature>
<evidence type="ECO:0000313" key="6">
    <source>
        <dbReference type="Proteomes" id="UP001501578"/>
    </source>
</evidence>
<dbReference type="Pfam" id="PF01037">
    <property type="entry name" value="AsnC_trans_reg"/>
    <property type="match status" value="2"/>
</dbReference>
<keyword evidence="1" id="KW-0805">Transcription regulation</keyword>
<keyword evidence="2" id="KW-0238">DNA-binding</keyword>
<dbReference type="PANTHER" id="PTHR30154">
    <property type="entry name" value="LEUCINE-RESPONSIVE REGULATORY PROTEIN"/>
    <property type="match status" value="1"/>
</dbReference>
<evidence type="ECO:0000259" key="4">
    <source>
        <dbReference type="PROSITE" id="PS50956"/>
    </source>
</evidence>
<dbReference type="Gene3D" id="3.30.70.920">
    <property type="match status" value="2"/>
</dbReference>
<dbReference type="InterPro" id="IPR011008">
    <property type="entry name" value="Dimeric_a/b-barrel"/>
</dbReference>
<protein>
    <submittedName>
        <fullName evidence="5">Lrp/AsnC family transcriptional regulator</fullName>
    </submittedName>
</protein>
<keyword evidence="6" id="KW-1185">Reference proteome</keyword>
<proteinExistence type="predicted"/>
<organism evidence="5 6">
    <name type="scientific">Nonomuraea longicatena</name>
    <dbReference type="NCBI Taxonomy" id="83682"/>
    <lineage>
        <taxon>Bacteria</taxon>
        <taxon>Bacillati</taxon>
        <taxon>Actinomycetota</taxon>
        <taxon>Actinomycetes</taxon>
        <taxon>Streptosporangiales</taxon>
        <taxon>Streptosporangiaceae</taxon>
        <taxon>Nonomuraea</taxon>
    </lineage>
</organism>
<dbReference type="SUPFAM" id="SSF54909">
    <property type="entry name" value="Dimeric alpha+beta barrel"/>
    <property type="match status" value="2"/>
</dbReference>
<dbReference type="InterPro" id="IPR019887">
    <property type="entry name" value="Tscrpt_reg_AsnC/Lrp_C"/>
</dbReference>
<sequence length="337" mass="36759">MMPAMNDLDDLDRRILALLHVNGRASWTDIAQAVGTSTTTVARRAQQLFAAGAVRVSVAPHPEHDGPAHMFLVRVSCAPGSQLRVAGLLARNPEIRFVAVVTGTHDIVFELVTPKHRDLYTALVDYVHGIPGTLSSCADLVLHTYKVSYDWSTRLLDEIDAPAVPAPRPHRCEPDHLDEVDRRILAATAEDGRASSQSVAERLAVSESTVRRRLDAMLDRGCASVVTFIPAAALGFEAEVLLWLTVEPAMLDSVAERLSAERGVRFIAAMLGQASLMCEVIMPTTDDLYRFTSRTLAAVPGISSWTANVQVLPVKRGYLMWPWAQARIDAVLTPPPS</sequence>
<dbReference type="Proteomes" id="UP001501578">
    <property type="component" value="Unassembled WGS sequence"/>
</dbReference>
<feature type="domain" description="HTH asnC-type" evidence="4">
    <location>
        <begin position="177"/>
        <end position="221"/>
    </location>
</feature>
<dbReference type="Gene3D" id="1.10.10.10">
    <property type="entry name" value="Winged helix-like DNA-binding domain superfamily/Winged helix DNA-binding domain"/>
    <property type="match status" value="2"/>
</dbReference>
<accession>A0ABN1NN25</accession>
<dbReference type="CDD" id="cd00090">
    <property type="entry name" value="HTH_ARSR"/>
    <property type="match status" value="1"/>
</dbReference>
<dbReference type="Pfam" id="PF13404">
    <property type="entry name" value="HTH_AsnC-type"/>
    <property type="match status" value="2"/>
</dbReference>
<dbReference type="SUPFAM" id="SSF46785">
    <property type="entry name" value="Winged helix' DNA-binding domain"/>
    <property type="match status" value="2"/>
</dbReference>
<dbReference type="InterPro" id="IPR000485">
    <property type="entry name" value="AsnC-type_HTH_dom"/>
</dbReference>
<dbReference type="InterPro" id="IPR036388">
    <property type="entry name" value="WH-like_DNA-bd_sf"/>
</dbReference>
<evidence type="ECO:0000256" key="2">
    <source>
        <dbReference type="ARBA" id="ARBA00023125"/>
    </source>
</evidence>
<dbReference type="PROSITE" id="PS50956">
    <property type="entry name" value="HTH_ASNC_2"/>
    <property type="match status" value="2"/>
</dbReference>
<keyword evidence="3" id="KW-0804">Transcription</keyword>
<comment type="caution">
    <text evidence="5">The sequence shown here is derived from an EMBL/GenBank/DDBJ whole genome shotgun (WGS) entry which is preliminary data.</text>
</comment>
<dbReference type="EMBL" id="BAAAHQ010000001">
    <property type="protein sequence ID" value="GAA0912027.1"/>
    <property type="molecule type" value="Genomic_DNA"/>
</dbReference>
<reference evidence="5 6" key="1">
    <citation type="journal article" date="2019" name="Int. J. Syst. Evol. Microbiol.">
        <title>The Global Catalogue of Microorganisms (GCM) 10K type strain sequencing project: providing services to taxonomists for standard genome sequencing and annotation.</title>
        <authorList>
            <consortium name="The Broad Institute Genomics Platform"/>
            <consortium name="The Broad Institute Genome Sequencing Center for Infectious Disease"/>
            <person name="Wu L."/>
            <person name="Ma J."/>
        </authorList>
    </citation>
    <scope>NUCLEOTIDE SEQUENCE [LARGE SCALE GENOMIC DNA]</scope>
    <source>
        <strain evidence="5 6">JCM 11136</strain>
    </source>
</reference>
<evidence type="ECO:0000256" key="3">
    <source>
        <dbReference type="ARBA" id="ARBA00023163"/>
    </source>
</evidence>